<feature type="binding site" evidence="7">
    <location>
        <position position="31"/>
    </location>
    <ligand>
        <name>Na(+)</name>
        <dbReference type="ChEBI" id="CHEBI:29101"/>
        <label>1</label>
    </ligand>
</feature>
<dbReference type="InterPro" id="IPR037272">
    <property type="entry name" value="SNS_sf"/>
</dbReference>
<evidence type="ECO:0000313" key="10">
    <source>
        <dbReference type="EMBL" id="CAD2165637.1"/>
    </source>
</evidence>
<feature type="binding site" evidence="7">
    <location>
        <position position="36"/>
    </location>
    <ligand>
        <name>Na(+)</name>
        <dbReference type="ChEBI" id="CHEBI:29101"/>
        <label>1</label>
    </ligand>
</feature>
<evidence type="ECO:0000256" key="7">
    <source>
        <dbReference type="PIRSR" id="PIRSR600175-1"/>
    </source>
</evidence>
<protein>
    <submittedName>
        <fullName evidence="10">Uncharacterized protein</fullName>
    </submittedName>
</protein>
<dbReference type="PANTHER" id="PTHR11616:SF326">
    <property type="entry name" value="SODIUM-DEPENDENT TRANSPORTER SNF-5"/>
    <property type="match status" value="1"/>
</dbReference>
<dbReference type="Proteomes" id="UP000580250">
    <property type="component" value="Unassembled WGS sequence"/>
</dbReference>
<evidence type="ECO:0000256" key="8">
    <source>
        <dbReference type="PIRSR" id="PIRSR600175-2"/>
    </source>
</evidence>
<accession>A0A6V7UV75</accession>
<feature type="transmembrane region" description="Helical" evidence="9">
    <location>
        <begin position="213"/>
        <end position="233"/>
    </location>
</feature>
<dbReference type="SUPFAM" id="SSF161070">
    <property type="entry name" value="SNF-like"/>
    <property type="match status" value="1"/>
</dbReference>
<keyword evidence="7" id="KW-0915">Sodium</keyword>
<dbReference type="GO" id="GO:0005332">
    <property type="term" value="F:gamma-aminobutyric acid:sodium:chloride symporter activity"/>
    <property type="evidence" value="ECO:0007669"/>
    <property type="project" value="TreeGrafter"/>
</dbReference>
<evidence type="ECO:0000256" key="1">
    <source>
        <dbReference type="ARBA" id="ARBA00004141"/>
    </source>
</evidence>
<evidence type="ECO:0000256" key="4">
    <source>
        <dbReference type="ARBA" id="ARBA00022847"/>
    </source>
</evidence>
<feature type="binding site" evidence="7">
    <location>
        <position position="32"/>
    </location>
    <ligand>
        <name>Na(+)</name>
        <dbReference type="ChEBI" id="CHEBI:29101"/>
        <label>1</label>
    </ligand>
</feature>
<keyword evidence="8" id="KW-1015">Disulfide bond</keyword>
<feature type="transmembrane region" description="Helical" evidence="9">
    <location>
        <begin position="242"/>
        <end position="262"/>
    </location>
</feature>
<feature type="transmembrane region" description="Helical" evidence="9">
    <location>
        <begin position="292"/>
        <end position="313"/>
    </location>
</feature>
<keyword evidence="5 9" id="KW-1133">Transmembrane helix</keyword>
<feature type="transmembrane region" description="Helical" evidence="9">
    <location>
        <begin position="50"/>
        <end position="68"/>
    </location>
</feature>
<gene>
    <name evidence="10" type="ORF">MENT_LOCUS17298</name>
</gene>
<dbReference type="PRINTS" id="PR00176">
    <property type="entry name" value="NANEUSMPORT"/>
</dbReference>
<evidence type="ECO:0000256" key="6">
    <source>
        <dbReference type="ARBA" id="ARBA00023136"/>
    </source>
</evidence>
<evidence type="ECO:0000256" key="3">
    <source>
        <dbReference type="ARBA" id="ARBA00022692"/>
    </source>
</evidence>
<feature type="binding site" evidence="7">
    <location>
        <position position="299"/>
    </location>
    <ligand>
        <name>Na(+)</name>
        <dbReference type="ChEBI" id="CHEBI:29101"/>
        <label>1</label>
    </ligand>
</feature>
<reference evidence="10 11" key="1">
    <citation type="submission" date="2020-08" db="EMBL/GenBank/DDBJ databases">
        <authorList>
            <person name="Koutsovoulos G."/>
            <person name="Danchin GJ E."/>
        </authorList>
    </citation>
    <scope>NUCLEOTIDE SEQUENCE [LARGE SCALE GENOMIC DNA]</scope>
</reference>
<feature type="binding site" evidence="7">
    <location>
        <position position="29"/>
    </location>
    <ligand>
        <name>Na(+)</name>
        <dbReference type="ChEBI" id="CHEBI:29101"/>
        <label>1</label>
    </ligand>
</feature>
<keyword evidence="6 9" id="KW-0472">Membrane</keyword>
<keyword evidence="3 9" id="KW-0812">Transmembrane</keyword>
<keyword evidence="7" id="KW-0479">Metal-binding</keyword>
<proteinExistence type="predicted"/>
<evidence type="ECO:0000313" key="11">
    <source>
        <dbReference type="Proteomes" id="UP000580250"/>
    </source>
</evidence>
<dbReference type="OrthoDB" id="6581954at2759"/>
<evidence type="ECO:0000256" key="5">
    <source>
        <dbReference type="ARBA" id="ARBA00022989"/>
    </source>
</evidence>
<dbReference type="Pfam" id="PF00209">
    <property type="entry name" value="SNF"/>
    <property type="match status" value="1"/>
</dbReference>
<sequence length="396" mass="44010">MTQIHDIKHAQTERNEWGSSWQFLLTCIGYAVGLGNIWRFPALAYEHGAFLIPYLICSLLIGFPLLYLEMSIGQFCKAGPAVAYGWIRPAFQGIGWSMAMLSLLIGIYYNVIVAWTLIYLWTIITGNSNQFSSCTNQFNTIYCSSSLEDLRCSNELKTFGAFYFNRTCNFGNDTIAKSLKDKTFSILSAVSPAEEFFEYVLEKTATLSEFGGLSLKMVISLGLAWLFTTLVLVKGVEVMGKIAWFTGTTPYIIIVILFIRGITLDGAKAGLDYYLLKPNLSVIWLAETWRAAATQVCYSLAIGMGGLISLASFNDFHQNCFKDAFLITLADASTSVLGGTAVFSTLGFMSNQLNISIDAVVQSGTGLAFIAYPEAMSRMPGWPWLWQFLFFLMVIY</sequence>
<feature type="disulfide bond" evidence="8">
    <location>
        <begin position="134"/>
        <end position="143"/>
    </location>
</feature>
<organism evidence="10 11">
    <name type="scientific">Meloidogyne enterolobii</name>
    <name type="common">Root-knot nematode worm</name>
    <name type="synonym">Meloidogyne mayaguensis</name>
    <dbReference type="NCBI Taxonomy" id="390850"/>
    <lineage>
        <taxon>Eukaryota</taxon>
        <taxon>Metazoa</taxon>
        <taxon>Ecdysozoa</taxon>
        <taxon>Nematoda</taxon>
        <taxon>Chromadorea</taxon>
        <taxon>Rhabditida</taxon>
        <taxon>Tylenchina</taxon>
        <taxon>Tylenchomorpha</taxon>
        <taxon>Tylenchoidea</taxon>
        <taxon>Meloidogynidae</taxon>
        <taxon>Meloidogyninae</taxon>
        <taxon>Meloidogyne</taxon>
    </lineage>
</organism>
<dbReference type="GO" id="GO:0043005">
    <property type="term" value="C:neuron projection"/>
    <property type="evidence" value="ECO:0007669"/>
    <property type="project" value="TreeGrafter"/>
</dbReference>
<comment type="subcellular location">
    <subcellularLocation>
        <location evidence="1">Membrane</location>
        <topology evidence="1">Multi-pass membrane protein</topology>
    </subcellularLocation>
</comment>
<feature type="transmembrane region" description="Helical" evidence="9">
    <location>
        <begin position="98"/>
        <end position="121"/>
    </location>
</feature>
<dbReference type="AlphaFoldDB" id="A0A6V7UV75"/>
<name>A0A6V7UV75_MELEN</name>
<dbReference type="EMBL" id="CAJEWN010000112">
    <property type="protein sequence ID" value="CAD2165637.1"/>
    <property type="molecule type" value="Genomic_DNA"/>
</dbReference>
<feature type="transmembrane region" description="Helical" evidence="9">
    <location>
        <begin position="325"/>
        <end position="349"/>
    </location>
</feature>
<dbReference type="PROSITE" id="PS50267">
    <property type="entry name" value="NA_NEUROTRAN_SYMP_3"/>
    <property type="match status" value="1"/>
</dbReference>
<dbReference type="InterPro" id="IPR000175">
    <property type="entry name" value="Na/ntran_symport"/>
</dbReference>
<evidence type="ECO:0000256" key="2">
    <source>
        <dbReference type="ARBA" id="ARBA00022448"/>
    </source>
</evidence>
<comment type="caution">
    <text evidence="10">The sequence shown here is derived from an EMBL/GenBank/DDBJ whole genome shotgun (WGS) entry which is preliminary data.</text>
</comment>
<keyword evidence="2" id="KW-0813">Transport</keyword>
<keyword evidence="4" id="KW-0769">Symport</keyword>
<dbReference type="GO" id="GO:0046872">
    <property type="term" value="F:metal ion binding"/>
    <property type="evidence" value="ECO:0007669"/>
    <property type="project" value="UniProtKB-KW"/>
</dbReference>
<dbReference type="PANTHER" id="PTHR11616">
    <property type="entry name" value="SODIUM/CHLORIDE DEPENDENT TRANSPORTER"/>
    <property type="match status" value="1"/>
</dbReference>
<dbReference type="GO" id="GO:0005886">
    <property type="term" value="C:plasma membrane"/>
    <property type="evidence" value="ECO:0007669"/>
    <property type="project" value="TreeGrafter"/>
</dbReference>
<feature type="transmembrane region" description="Helical" evidence="9">
    <location>
        <begin position="21"/>
        <end position="38"/>
    </location>
</feature>
<evidence type="ECO:0000256" key="9">
    <source>
        <dbReference type="SAM" id="Phobius"/>
    </source>
</evidence>